<feature type="domain" description="DM10" evidence="8">
    <location>
        <begin position="317"/>
        <end position="398"/>
    </location>
</feature>
<keyword evidence="3" id="KW-0963">Cytoplasm</keyword>
<feature type="compositionally biased region" description="Polar residues" evidence="7">
    <location>
        <begin position="110"/>
        <end position="121"/>
    </location>
</feature>
<evidence type="ECO:0000256" key="7">
    <source>
        <dbReference type="SAM" id="MobiDB-lite"/>
    </source>
</evidence>
<comment type="caution">
    <text evidence="9">The sequence shown here is derived from an EMBL/GenBank/DDBJ whole genome shotgun (WGS) entry which is preliminary data.</text>
</comment>
<evidence type="ECO:0000256" key="5">
    <source>
        <dbReference type="ARBA" id="ARBA00023212"/>
    </source>
</evidence>
<evidence type="ECO:0000256" key="2">
    <source>
        <dbReference type="ARBA" id="ARBA00004245"/>
    </source>
</evidence>
<organism evidence="9 10">
    <name type="scientific">Dunaliella salina</name>
    <name type="common">Green alga</name>
    <name type="synonym">Protococcus salinus</name>
    <dbReference type="NCBI Taxonomy" id="3046"/>
    <lineage>
        <taxon>Eukaryota</taxon>
        <taxon>Viridiplantae</taxon>
        <taxon>Chlorophyta</taxon>
        <taxon>core chlorophytes</taxon>
        <taxon>Chlorophyceae</taxon>
        <taxon>CS clade</taxon>
        <taxon>Chlamydomonadales</taxon>
        <taxon>Dunaliellaceae</taxon>
        <taxon>Dunaliella</taxon>
    </lineage>
</organism>
<evidence type="ECO:0000313" key="9">
    <source>
        <dbReference type="EMBL" id="KAF5836975.1"/>
    </source>
</evidence>
<dbReference type="SMART" id="SM00676">
    <property type="entry name" value="DM10"/>
    <property type="match status" value="2"/>
</dbReference>
<name>A0ABQ7GQT7_DUNSA</name>
<sequence>MRAAAGYRSSEEPGVPNLPGYSHAKHYMGMTQPRRSATLKYVNGYPIVEDKDVLPTPLPTAQSAYTRPQLEFGSYGGPSVPPLTHLPPSREQLEFQMIRDQQQKQRQQQESLVPSSTNRATYGSHARLGTSKGTMQWTGVKTPGWLLYDRKVLRFHAYSCDRVLYSPAEEVRVRYFDLFYHMEDGSLEMTEPQAENSGLIQGKYLNRHRAKLGTGQPLTHNELRVGQEIEMYGRRFMITGCDPATRAFYEEFGQPQPPNFSAPEDQHEAAKKAAKAADELRRSKRRDPEDNPFDEDIVGPGAVFKFEEDTKKKDQLDGKVLRFYACWDDTRSTFGQKLPFVIHYYLKDDTLEVAEHHRANTGRDPFPLLLRRCQLPKSPNVPPVGHLRHGQLHTHLHA</sequence>
<dbReference type="Pfam" id="PF06565">
    <property type="entry name" value="DM10_dom"/>
    <property type="match status" value="2"/>
</dbReference>
<accession>A0ABQ7GQT7</accession>
<feature type="domain" description="DM10" evidence="8">
    <location>
        <begin position="149"/>
        <end position="253"/>
    </location>
</feature>
<evidence type="ECO:0000256" key="6">
    <source>
        <dbReference type="ARBA" id="ARBA00023273"/>
    </source>
</evidence>
<keyword evidence="5" id="KW-0206">Cytoskeleton</keyword>
<keyword evidence="10" id="KW-1185">Reference proteome</keyword>
<gene>
    <name evidence="9" type="ORF">DUNSADRAFT_4997</name>
</gene>
<dbReference type="PANTHER" id="PTHR12086:SF9">
    <property type="entry name" value="EF-HAND DOMAIN-CONTAINING PROTEIN 1"/>
    <property type="match status" value="1"/>
</dbReference>
<keyword evidence="4" id="KW-0677">Repeat</keyword>
<feature type="compositionally biased region" description="Basic and acidic residues" evidence="7">
    <location>
        <begin position="264"/>
        <end position="289"/>
    </location>
</feature>
<protein>
    <recommendedName>
        <fullName evidence="8">DM10 domain-containing protein</fullName>
    </recommendedName>
</protein>
<dbReference type="InterPro" id="IPR006602">
    <property type="entry name" value="DM10_dom"/>
</dbReference>
<feature type="region of interest" description="Disordered" evidence="7">
    <location>
        <begin position="99"/>
        <end position="127"/>
    </location>
</feature>
<comment type="subcellular location">
    <subcellularLocation>
        <location evidence="1">Cell projection</location>
        <location evidence="1">Cilium</location>
    </subcellularLocation>
    <subcellularLocation>
        <location evidence="2">Cytoplasm</location>
        <location evidence="2">Cytoskeleton</location>
    </subcellularLocation>
</comment>
<proteinExistence type="predicted"/>
<dbReference type="Gene3D" id="2.30.29.170">
    <property type="match status" value="2"/>
</dbReference>
<evidence type="ECO:0000256" key="1">
    <source>
        <dbReference type="ARBA" id="ARBA00004138"/>
    </source>
</evidence>
<evidence type="ECO:0000256" key="4">
    <source>
        <dbReference type="ARBA" id="ARBA00022737"/>
    </source>
</evidence>
<evidence type="ECO:0000259" key="8">
    <source>
        <dbReference type="PROSITE" id="PS51336"/>
    </source>
</evidence>
<dbReference type="InterPro" id="IPR040193">
    <property type="entry name" value="EFHC1/EFHC2/EFHB"/>
</dbReference>
<dbReference type="PROSITE" id="PS51336">
    <property type="entry name" value="DM10"/>
    <property type="match status" value="2"/>
</dbReference>
<keyword evidence="6" id="KW-0966">Cell projection</keyword>
<dbReference type="Proteomes" id="UP000815325">
    <property type="component" value="Unassembled WGS sequence"/>
</dbReference>
<dbReference type="PANTHER" id="PTHR12086">
    <property type="entry name" value="EF-HAND DOMAIN C-TERMINAL CONTAINING PROTEIN"/>
    <property type="match status" value="1"/>
</dbReference>
<evidence type="ECO:0000256" key="3">
    <source>
        <dbReference type="ARBA" id="ARBA00022490"/>
    </source>
</evidence>
<dbReference type="EMBL" id="MU069634">
    <property type="protein sequence ID" value="KAF5836975.1"/>
    <property type="molecule type" value="Genomic_DNA"/>
</dbReference>
<reference evidence="9" key="1">
    <citation type="submission" date="2017-08" db="EMBL/GenBank/DDBJ databases">
        <authorList>
            <person name="Polle J.E."/>
            <person name="Barry K."/>
            <person name="Cushman J."/>
            <person name="Schmutz J."/>
            <person name="Tran D."/>
            <person name="Hathwaick L.T."/>
            <person name="Yim W.C."/>
            <person name="Jenkins J."/>
            <person name="Mckie-Krisberg Z.M."/>
            <person name="Prochnik S."/>
            <person name="Lindquist E."/>
            <person name="Dockter R.B."/>
            <person name="Adam C."/>
            <person name="Molina H."/>
            <person name="Bunkerborg J."/>
            <person name="Jin E."/>
            <person name="Buchheim M."/>
            <person name="Magnuson J."/>
        </authorList>
    </citation>
    <scope>NUCLEOTIDE SEQUENCE</scope>
    <source>
        <strain evidence="9">CCAP 19/18</strain>
    </source>
</reference>
<evidence type="ECO:0000313" key="10">
    <source>
        <dbReference type="Proteomes" id="UP000815325"/>
    </source>
</evidence>
<feature type="region of interest" description="Disordered" evidence="7">
    <location>
        <begin position="252"/>
        <end position="298"/>
    </location>
</feature>